<reference evidence="1" key="1">
    <citation type="journal article" date="2019" name="bioRxiv">
        <title>The Genome of the Zebra Mussel, Dreissena polymorpha: A Resource for Invasive Species Research.</title>
        <authorList>
            <person name="McCartney M.A."/>
            <person name="Auch B."/>
            <person name="Kono T."/>
            <person name="Mallez S."/>
            <person name="Zhang Y."/>
            <person name="Obille A."/>
            <person name="Becker A."/>
            <person name="Abrahante J.E."/>
            <person name="Garbe J."/>
            <person name="Badalamenti J.P."/>
            <person name="Herman A."/>
            <person name="Mangelson H."/>
            <person name="Liachko I."/>
            <person name="Sullivan S."/>
            <person name="Sone E.D."/>
            <person name="Koren S."/>
            <person name="Silverstein K.A.T."/>
            <person name="Beckman K.B."/>
            <person name="Gohl D.M."/>
        </authorList>
    </citation>
    <scope>NUCLEOTIDE SEQUENCE</scope>
    <source>
        <strain evidence="1">Duluth1</strain>
        <tissue evidence="1">Whole animal</tissue>
    </source>
</reference>
<reference evidence="1" key="2">
    <citation type="submission" date="2020-11" db="EMBL/GenBank/DDBJ databases">
        <authorList>
            <person name="McCartney M.A."/>
            <person name="Auch B."/>
            <person name="Kono T."/>
            <person name="Mallez S."/>
            <person name="Becker A."/>
            <person name="Gohl D.M."/>
            <person name="Silverstein K.A.T."/>
            <person name="Koren S."/>
            <person name="Bechman K.B."/>
            <person name="Herman A."/>
            <person name="Abrahante J.E."/>
            <person name="Garbe J."/>
        </authorList>
    </citation>
    <scope>NUCLEOTIDE SEQUENCE</scope>
    <source>
        <strain evidence="1">Duluth1</strain>
        <tissue evidence="1">Whole animal</tissue>
    </source>
</reference>
<dbReference type="AlphaFoldDB" id="A0A9D4K8R9"/>
<evidence type="ECO:0000313" key="2">
    <source>
        <dbReference type="Proteomes" id="UP000828390"/>
    </source>
</evidence>
<protein>
    <submittedName>
        <fullName evidence="1">Uncharacterized protein</fullName>
    </submittedName>
</protein>
<comment type="caution">
    <text evidence="1">The sequence shown here is derived from an EMBL/GenBank/DDBJ whole genome shotgun (WGS) entry which is preliminary data.</text>
</comment>
<keyword evidence="2" id="KW-1185">Reference proteome</keyword>
<organism evidence="1 2">
    <name type="scientific">Dreissena polymorpha</name>
    <name type="common">Zebra mussel</name>
    <name type="synonym">Mytilus polymorpha</name>
    <dbReference type="NCBI Taxonomy" id="45954"/>
    <lineage>
        <taxon>Eukaryota</taxon>
        <taxon>Metazoa</taxon>
        <taxon>Spiralia</taxon>
        <taxon>Lophotrochozoa</taxon>
        <taxon>Mollusca</taxon>
        <taxon>Bivalvia</taxon>
        <taxon>Autobranchia</taxon>
        <taxon>Heteroconchia</taxon>
        <taxon>Euheterodonta</taxon>
        <taxon>Imparidentia</taxon>
        <taxon>Neoheterodontei</taxon>
        <taxon>Myida</taxon>
        <taxon>Dreissenoidea</taxon>
        <taxon>Dreissenidae</taxon>
        <taxon>Dreissena</taxon>
    </lineage>
</organism>
<proteinExistence type="predicted"/>
<name>A0A9D4K8R9_DREPO</name>
<accession>A0A9D4K8R9</accession>
<gene>
    <name evidence="1" type="ORF">DPMN_108397</name>
</gene>
<dbReference type="EMBL" id="JAIWYP010000004">
    <property type="protein sequence ID" value="KAH3835059.1"/>
    <property type="molecule type" value="Genomic_DNA"/>
</dbReference>
<sequence>MHLACMFGDYLAKCRHYLPPVCIHSGTRDSLLDDNDAYVANLYSKYSIVRPMCVSCQHSGKEAKTLGAKKFVKKQKVK</sequence>
<dbReference type="Proteomes" id="UP000828390">
    <property type="component" value="Unassembled WGS sequence"/>
</dbReference>
<evidence type="ECO:0000313" key="1">
    <source>
        <dbReference type="EMBL" id="KAH3835059.1"/>
    </source>
</evidence>